<dbReference type="EMBL" id="BMUL01000003">
    <property type="protein sequence ID" value="GHA73067.1"/>
    <property type="molecule type" value="Genomic_DNA"/>
</dbReference>
<sequence>MDINDPQDVGAAFWAQVQGFTPVEGPAAPDTPLGRLQAFSAVHGSEKLTVEHVRAAIEGLPLPPPAGA</sequence>
<organism evidence="1 2">
    <name type="scientific">Streptomyces termitum</name>
    <dbReference type="NCBI Taxonomy" id="67368"/>
    <lineage>
        <taxon>Bacteria</taxon>
        <taxon>Bacillati</taxon>
        <taxon>Actinomycetota</taxon>
        <taxon>Actinomycetes</taxon>
        <taxon>Kitasatosporales</taxon>
        <taxon>Streptomycetaceae</taxon>
        <taxon>Streptomyces</taxon>
    </lineage>
</organism>
<comment type="caution">
    <text evidence="1">The sequence shown here is derived from an EMBL/GenBank/DDBJ whole genome shotgun (WGS) entry which is preliminary data.</text>
</comment>
<protein>
    <submittedName>
        <fullName evidence="1">Uncharacterized protein</fullName>
    </submittedName>
</protein>
<keyword evidence="2" id="KW-1185">Reference proteome</keyword>
<accession>A0A918SY88</accession>
<evidence type="ECO:0000313" key="1">
    <source>
        <dbReference type="EMBL" id="GHA73067.1"/>
    </source>
</evidence>
<dbReference type="RefSeq" id="WP_189975706.1">
    <property type="nucleotide sequence ID" value="NZ_BMUL01000003.1"/>
</dbReference>
<dbReference type="AlphaFoldDB" id="A0A918SY88"/>
<dbReference type="Proteomes" id="UP000644020">
    <property type="component" value="Unassembled WGS sequence"/>
</dbReference>
<gene>
    <name evidence="1" type="ORF">GCM10010305_14340</name>
</gene>
<reference evidence="1" key="1">
    <citation type="journal article" date="2014" name="Int. J. Syst. Evol. Microbiol.">
        <title>Complete genome sequence of Corynebacterium casei LMG S-19264T (=DSM 44701T), isolated from a smear-ripened cheese.</title>
        <authorList>
            <consortium name="US DOE Joint Genome Institute (JGI-PGF)"/>
            <person name="Walter F."/>
            <person name="Albersmeier A."/>
            <person name="Kalinowski J."/>
            <person name="Ruckert C."/>
        </authorList>
    </citation>
    <scope>NUCLEOTIDE SEQUENCE</scope>
    <source>
        <strain evidence="1">JCM 4518</strain>
    </source>
</reference>
<proteinExistence type="predicted"/>
<reference evidence="1" key="2">
    <citation type="submission" date="2020-09" db="EMBL/GenBank/DDBJ databases">
        <authorList>
            <person name="Sun Q."/>
            <person name="Ohkuma M."/>
        </authorList>
    </citation>
    <scope>NUCLEOTIDE SEQUENCE</scope>
    <source>
        <strain evidence="1">JCM 4518</strain>
    </source>
</reference>
<evidence type="ECO:0000313" key="2">
    <source>
        <dbReference type="Proteomes" id="UP000644020"/>
    </source>
</evidence>
<name>A0A918SY88_9ACTN</name>